<dbReference type="OMA" id="MGFCNNC"/>
<evidence type="ECO:0000259" key="7">
    <source>
        <dbReference type="PROSITE" id="PS51925"/>
    </source>
</evidence>
<dbReference type="Pfam" id="PF03126">
    <property type="entry name" value="Plus-3"/>
    <property type="match status" value="1"/>
</dbReference>
<name>J3M7A5_ORYBR</name>
<feature type="region of interest" description="Disordered" evidence="4">
    <location>
        <begin position="190"/>
        <end position="211"/>
    </location>
</feature>
<evidence type="ECO:0000259" key="6">
    <source>
        <dbReference type="PROSITE" id="PS51360"/>
    </source>
</evidence>
<dbReference type="eggNOG" id="KOG1862">
    <property type="taxonomic scope" value="Eukaryota"/>
</dbReference>
<dbReference type="SUPFAM" id="SSF47592">
    <property type="entry name" value="SWIB/MDM2 domain"/>
    <property type="match status" value="1"/>
</dbReference>
<dbReference type="GO" id="GO:0008270">
    <property type="term" value="F:zinc ion binding"/>
    <property type="evidence" value="ECO:0007669"/>
    <property type="project" value="UniProtKB-KW"/>
</dbReference>
<dbReference type="SMART" id="SM00444">
    <property type="entry name" value="GYF"/>
    <property type="match status" value="1"/>
</dbReference>
<keyword evidence="9" id="KW-1185">Reference proteome</keyword>
<accession>J3M7A5</accession>
<dbReference type="PROSITE" id="PS51925">
    <property type="entry name" value="SWIB_MDM2"/>
    <property type="match status" value="1"/>
</dbReference>
<evidence type="ECO:0000256" key="3">
    <source>
        <dbReference type="ARBA" id="ARBA00022833"/>
    </source>
</evidence>
<dbReference type="EnsemblPlants" id="OB05G24790.1">
    <property type="protein sequence ID" value="OB05G24790.1"/>
    <property type="gene ID" value="OB05G24790"/>
</dbReference>
<feature type="domain" description="DM2" evidence="7">
    <location>
        <begin position="241"/>
        <end position="324"/>
    </location>
</feature>
<dbReference type="eggNOG" id="KOG1081">
    <property type="taxonomic scope" value="Eukaryota"/>
</dbReference>
<dbReference type="Gene3D" id="3.30.40.10">
    <property type="entry name" value="Zinc/RING finger domain, C3HC4 (zinc finger)"/>
    <property type="match status" value="1"/>
</dbReference>
<keyword evidence="1" id="KW-0479">Metal-binding</keyword>
<dbReference type="eggNOG" id="KOG1946">
    <property type="taxonomic scope" value="Eukaryota"/>
</dbReference>
<feature type="region of interest" description="Disordered" evidence="4">
    <location>
        <begin position="329"/>
        <end position="356"/>
    </location>
</feature>
<evidence type="ECO:0000259" key="5">
    <source>
        <dbReference type="PROSITE" id="PS50829"/>
    </source>
</evidence>
<evidence type="ECO:0008006" key="10">
    <source>
        <dbReference type="Google" id="ProtNLM"/>
    </source>
</evidence>
<protein>
    <recommendedName>
        <fullName evidence="10">GYF domain-containing protein</fullName>
    </recommendedName>
</protein>
<feature type="region of interest" description="Disordered" evidence="4">
    <location>
        <begin position="1"/>
        <end position="27"/>
    </location>
</feature>
<feature type="domain" description="Plus3" evidence="6">
    <location>
        <begin position="371"/>
        <end position="506"/>
    </location>
</feature>
<dbReference type="SMART" id="SM00719">
    <property type="entry name" value="Plus3"/>
    <property type="match status" value="1"/>
</dbReference>
<dbReference type="PROSITE" id="PS51360">
    <property type="entry name" value="PLUS3"/>
    <property type="match status" value="1"/>
</dbReference>
<reference evidence="8" key="2">
    <citation type="submission" date="2013-04" db="UniProtKB">
        <authorList>
            <consortium name="EnsemblPlants"/>
        </authorList>
    </citation>
    <scope>IDENTIFICATION</scope>
</reference>
<dbReference type="SMART" id="SM00249">
    <property type="entry name" value="PHD"/>
    <property type="match status" value="1"/>
</dbReference>
<dbReference type="Gramene" id="OB05G24790.1">
    <property type="protein sequence ID" value="OB05G24790.1"/>
    <property type="gene ID" value="OB05G24790"/>
</dbReference>
<dbReference type="SUPFAM" id="SSF57903">
    <property type="entry name" value="FYVE/PHD zinc finger"/>
    <property type="match status" value="1"/>
</dbReference>
<dbReference type="PANTHER" id="PTHR46851">
    <property type="entry name" value="OS01G0884500 PROTEIN"/>
    <property type="match status" value="1"/>
</dbReference>
<evidence type="ECO:0000313" key="8">
    <source>
        <dbReference type="EnsemblPlants" id="OB05G24790.1"/>
    </source>
</evidence>
<keyword evidence="2" id="KW-0863">Zinc-finger</keyword>
<dbReference type="Pfam" id="PF02213">
    <property type="entry name" value="GYF"/>
    <property type="match status" value="1"/>
</dbReference>
<dbReference type="InterPro" id="IPR058668">
    <property type="entry name" value="NERD_dom"/>
</dbReference>
<dbReference type="PANTHER" id="PTHR46851:SF11">
    <property type="entry name" value="GYF DOMAIN-CONTAINING PROTEIN"/>
    <property type="match status" value="1"/>
</dbReference>
<dbReference type="SUPFAM" id="SSF55277">
    <property type="entry name" value="GYF domain"/>
    <property type="match status" value="1"/>
</dbReference>
<dbReference type="InterPro" id="IPR003121">
    <property type="entry name" value="SWIB_MDM2_domain"/>
</dbReference>
<evidence type="ECO:0000256" key="2">
    <source>
        <dbReference type="ARBA" id="ARBA00022771"/>
    </source>
</evidence>
<feature type="domain" description="GYF" evidence="5">
    <location>
        <begin position="727"/>
        <end position="781"/>
    </location>
</feature>
<sequence>MGKRRARGSKRRGGAEGGGGGKRRREGESDEDYCFVCKDGGRLRFCDYRNCHKAYHPECLEKDDSFLNSDEQFICDWHTCFICKGRSYYRCFCCPDSSVCRACVKQAEFVPVMRKTMGFCNNCLRLAIMIEKNVDVDSDGERVDFSDRETYEFLFKDYYWEIVREKEGLTLDNIRQACALLRSGLNHNELSESENLPDSEQSSDDDFLGNSDDNDEPAYPSVLHGTSNKVKTILKEGKTKKNVYVDWGSKELIEFLSSIGKDTSKPLDQFGAAEVVKEYIRQKDLVQKDKKKHVICDGKLLSLFRKSKLKYNKIYSLLERHIAANITSEDESLASSEDNTDSIMKRKRRTMNSELSTPEEVSERYRRCFASLVCDNIKLIYLRRTLVIDLLKQPDAFERKVIGCYVRVKNDPKGYNHHKPQKLYQLGQVTGIRKSSEEYKIRGISTDILLCISNTWSDVKISVLSDEDFEEEECEDLRLLSRKEPSKRQTVAEFEKKARSMHVDIVSHWIDKELQRLDKLIEMANEKGWRTNRDRVDCLKRCSEEKLKGDKRNQVFCSKSSSEEKSEVLLICTDFGSLRDKRNLAERIAEGSNGDVDAPGMCLEKLVTKAIEVNPPGDMPRTHVQNDGTEVLIGWDLIFTCYSWSSRNYLFFFGYSQFYYLFKHTILVATAAQVISIDDNEDDRHGKSGDTIVDLDSDGSGGHDTTKSLLCSGQEAVKAKEKISEHSSVWYYNDPQGDEQGPFTMELLRHWLKSGHFSDDFRVWRTGQSCDSAILLKDALLLTS</sequence>
<dbReference type="InterPro" id="IPR001965">
    <property type="entry name" value="Znf_PHD"/>
</dbReference>
<dbReference type="Proteomes" id="UP000006038">
    <property type="component" value="Chromosome 5"/>
</dbReference>
<dbReference type="InterPro" id="IPR045894">
    <property type="entry name" value="At5g08430-like"/>
</dbReference>
<dbReference type="InterPro" id="IPR013083">
    <property type="entry name" value="Znf_RING/FYVE/PHD"/>
</dbReference>
<dbReference type="Gene3D" id="1.10.245.10">
    <property type="entry name" value="SWIB/MDM2 domain"/>
    <property type="match status" value="1"/>
</dbReference>
<dbReference type="InterPro" id="IPR004343">
    <property type="entry name" value="Plus-3_dom"/>
</dbReference>
<dbReference type="Gene3D" id="3.30.1490.40">
    <property type="match status" value="1"/>
</dbReference>
<dbReference type="SUPFAM" id="SSF159042">
    <property type="entry name" value="Plus3-like"/>
    <property type="match status" value="1"/>
</dbReference>
<feature type="compositionally biased region" description="Acidic residues" evidence="4">
    <location>
        <begin position="191"/>
        <end position="211"/>
    </location>
</feature>
<dbReference type="InterPro" id="IPR055198">
    <property type="entry name" value="NSD_PHD"/>
</dbReference>
<dbReference type="CDD" id="cd15568">
    <property type="entry name" value="PHD5_NSD"/>
    <property type="match status" value="1"/>
</dbReference>
<dbReference type="Pfam" id="PF22908">
    <property type="entry name" value="PHD_NSD"/>
    <property type="match status" value="1"/>
</dbReference>
<evidence type="ECO:0000313" key="9">
    <source>
        <dbReference type="Proteomes" id="UP000006038"/>
    </source>
</evidence>
<dbReference type="InterPro" id="IPR035445">
    <property type="entry name" value="GYF-like_dom_sf"/>
</dbReference>
<evidence type="ECO:0000256" key="4">
    <source>
        <dbReference type="SAM" id="MobiDB-lite"/>
    </source>
</evidence>
<dbReference type="InterPro" id="IPR036128">
    <property type="entry name" value="Plus3-like_sf"/>
</dbReference>
<dbReference type="InterPro" id="IPR003169">
    <property type="entry name" value="GYF"/>
</dbReference>
<dbReference type="Pfam" id="PF25980">
    <property type="entry name" value="NERD_plant"/>
    <property type="match status" value="1"/>
</dbReference>
<feature type="region of interest" description="Disordered" evidence="4">
    <location>
        <begin position="681"/>
        <end position="702"/>
    </location>
</feature>
<dbReference type="InterPro" id="IPR011011">
    <property type="entry name" value="Znf_FYVE_PHD"/>
</dbReference>
<dbReference type="HOGENOM" id="CLU_019956_0_0_1"/>
<feature type="compositionally biased region" description="Basic residues" evidence="4">
    <location>
        <begin position="1"/>
        <end position="12"/>
    </location>
</feature>
<dbReference type="GO" id="GO:0003677">
    <property type="term" value="F:DNA binding"/>
    <property type="evidence" value="ECO:0007669"/>
    <property type="project" value="InterPro"/>
</dbReference>
<dbReference type="CDD" id="cd10567">
    <property type="entry name" value="SWIB-MDM2_like"/>
    <property type="match status" value="1"/>
</dbReference>
<dbReference type="STRING" id="4533.J3M7A5"/>
<organism evidence="8">
    <name type="scientific">Oryza brachyantha</name>
    <name type="common">malo sina</name>
    <dbReference type="NCBI Taxonomy" id="4533"/>
    <lineage>
        <taxon>Eukaryota</taxon>
        <taxon>Viridiplantae</taxon>
        <taxon>Streptophyta</taxon>
        <taxon>Embryophyta</taxon>
        <taxon>Tracheophyta</taxon>
        <taxon>Spermatophyta</taxon>
        <taxon>Magnoliopsida</taxon>
        <taxon>Liliopsida</taxon>
        <taxon>Poales</taxon>
        <taxon>Poaceae</taxon>
        <taxon>BOP clade</taxon>
        <taxon>Oryzoideae</taxon>
        <taxon>Oryzeae</taxon>
        <taxon>Oryzinae</taxon>
        <taxon>Oryza</taxon>
    </lineage>
</organism>
<proteinExistence type="predicted"/>
<dbReference type="Gene3D" id="3.90.70.200">
    <property type="entry name" value="Plus-3 domain"/>
    <property type="match status" value="1"/>
</dbReference>
<reference evidence="8" key="1">
    <citation type="journal article" date="2013" name="Nat. Commun.">
        <title>Whole-genome sequencing of Oryza brachyantha reveals mechanisms underlying Oryza genome evolution.</title>
        <authorList>
            <person name="Chen J."/>
            <person name="Huang Q."/>
            <person name="Gao D."/>
            <person name="Wang J."/>
            <person name="Lang Y."/>
            <person name="Liu T."/>
            <person name="Li B."/>
            <person name="Bai Z."/>
            <person name="Luis Goicoechea J."/>
            <person name="Liang C."/>
            <person name="Chen C."/>
            <person name="Zhang W."/>
            <person name="Sun S."/>
            <person name="Liao Y."/>
            <person name="Zhang X."/>
            <person name="Yang L."/>
            <person name="Song C."/>
            <person name="Wang M."/>
            <person name="Shi J."/>
            <person name="Liu G."/>
            <person name="Liu J."/>
            <person name="Zhou H."/>
            <person name="Zhou W."/>
            <person name="Yu Q."/>
            <person name="An N."/>
            <person name="Chen Y."/>
            <person name="Cai Q."/>
            <person name="Wang B."/>
            <person name="Liu B."/>
            <person name="Min J."/>
            <person name="Huang Y."/>
            <person name="Wu H."/>
            <person name="Li Z."/>
            <person name="Zhang Y."/>
            <person name="Yin Y."/>
            <person name="Song W."/>
            <person name="Jiang J."/>
            <person name="Jackson S.A."/>
            <person name="Wing R.A."/>
            <person name="Wang J."/>
            <person name="Chen M."/>
        </authorList>
    </citation>
    <scope>NUCLEOTIDE SEQUENCE [LARGE SCALE GENOMIC DNA]</scope>
    <source>
        <strain evidence="8">cv. IRGC 101232</strain>
    </source>
</reference>
<dbReference type="AlphaFoldDB" id="J3M7A5"/>
<evidence type="ECO:0000256" key="1">
    <source>
        <dbReference type="ARBA" id="ARBA00022723"/>
    </source>
</evidence>
<dbReference type="PROSITE" id="PS50829">
    <property type="entry name" value="GYF"/>
    <property type="match status" value="1"/>
</dbReference>
<keyword evidence="3" id="KW-0862">Zinc</keyword>
<dbReference type="InterPro" id="IPR036885">
    <property type="entry name" value="SWIB_MDM2_dom_sf"/>
</dbReference>
<dbReference type="Pfam" id="PF02201">
    <property type="entry name" value="SWIB"/>
    <property type="match status" value="1"/>
</dbReference>